<evidence type="ECO:0000259" key="11">
    <source>
        <dbReference type="PROSITE" id="PS50016"/>
    </source>
</evidence>
<comment type="caution">
    <text evidence="12">The sequence shown here is derived from an EMBL/GenBank/DDBJ whole genome shotgun (WGS) entry which is preliminary data.</text>
</comment>
<dbReference type="HOGENOM" id="CLU_009357_1_0_1"/>
<feature type="domain" description="PHD-type" evidence="11">
    <location>
        <begin position="668"/>
        <end position="719"/>
    </location>
</feature>
<evidence type="ECO:0000256" key="4">
    <source>
        <dbReference type="ARBA" id="ARBA00022771"/>
    </source>
</evidence>
<dbReference type="Pfam" id="PF12998">
    <property type="entry name" value="ING"/>
    <property type="match status" value="1"/>
</dbReference>
<comment type="domain">
    <text evidence="9">The PHD-type zinc finger mediates the binding to H3K4me3.</text>
</comment>
<protein>
    <recommendedName>
        <fullName evidence="9">Chromatin modification-related protein</fullName>
    </recommendedName>
</protein>
<feature type="compositionally biased region" description="Basic and acidic residues" evidence="10">
    <location>
        <begin position="238"/>
        <end position="248"/>
    </location>
</feature>
<sequence>MSGGLGPPHGPGELFLEGPSDPDAQATVTDFIDYTEYLPSDLVRSLTLVRDLDKKYLDAANAVHKLTKTYGQLPHLPQETRPEPHALRIQISEQLKRAINAREASFAEASRLYDVVDRHFNRLASIKSKLVALSITTARELAIDLPETKDGAAGAKVEKTEPPTRITLRLDSARQKSRAAQRGARGGRATAFDPSQVAPSVEGSDADAAIGLGVEEGQKKGAKQKKGRRNPRTLQGAEGEHITAERSTSRALAALSAPPPDAKIGSEFLPWLRLTDWEMACLRKKMKKNNFWQPSEVMIHRELSELGRGWDNYRAAREKAESTGTELIDCDDVMNNYVQGKLTRKSDVHGNMGTTGVEETKLINRGMKMNEAKKLKRETQAREQAAQAAAEAELAAKRLGDIGSTIKTLFSSSADHTLVDNVHTGFSGDSSIANGIVAKPRTKPKTTSKKRKFEETAALDAQEEDVEPLTSEAVSGTTNVKKLRLTQPALISNESSIAETTTAKLSLSLGPSGSAKGTPGPSSAEPERPVTRSGRGPSASSKAQPVSTPPTGLKSTRHRSATAGSTEAGGREALHRKSMTPGKAAATDAGAIAPTVALGTTAASRRSKRPAPGPVTAGQDGGSAVSVGRRKVKPAKKKKDQNPKDAQLPDGYRIDEDGVVEEIDPNEPRYCICGDVSFGTMICCEDNDCDREWFHLECVGLTEVPSRTAKWYCPDCRKKLGKAAADGIVRSGGRR</sequence>
<evidence type="ECO:0000256" key="1">
    <source>
        <dbReference type="ARBA" id="ARBA00004123"/>
    </source>
</evidence>
<feature type="compositionally biased region" description="Basic and acidic residues" evidence="10">
    <location>
        <begin position="151"/>
        <end position="162"/>
    </location>
</feature>
<dbReference type="PROSITE" id="PS50016">
    <property type="entry name" value="ZF_PHD_2"/>
    <property type="match status" value="1"/>
</dbReference>
<reference evidence="12 13" key="1">
    <citation type="journal article" date="2009" name="Genome Res.">
        <title>Comparative genomic analyses of the human fungal pathogens Coccidioides and their relatives.</title>
        <authorList>
            <person name="Sharpton T.J."/>
            <person name="Stajich J.E."/>
            <person name="Rounsley S.D."/>
            <person name="Gardner M.J."/>
            <person name="Wortman J.R."/>
            <person name="Jordar V.S."/>
            <person name="Maiti R."/>
            <person name="Kodira C.D."/>
            <person name="Neafsey D.E."/>
            <person name="Zeng Q."/>
            <person name="Hung C.-Y."/>
            <person name="McMahan C."/>
            <person name="Muszewska A."/>
            <person name="Grynberg M."/>
            <person name="Mandel M.A."/>
            <person name="Kellner E.M."/>
            <person name="Barker B.M."/>
            <person name="Galgiani J.N."/>
            <person name="Orbach M.J."/>
            <person name="Kirkland T.N."/>
            <person name="Cole G.T."/>
            <person name="Henn M.R."/>
            <person name="Birren B.W."/>
            <person name="Taylor J.W."/>
        </authorList>
    </citation>
    <scope>NUCLEOTIDE SEQUENCE [LARGE SCALE GENOMIC DNA]</scope>
    <source>
        <strain evidence="13">C735</strain>
    </source>
</reference>
<feature type="binding site" evidence="7">
    <location>
        <position position="689"/>
    </location>
    <ligand>
        <name>Zn(2+)</name>
        <dbReference type="ChEBI" id="CHEBI:29105"/>
        <label>2</label>
    </ligand>
</feature>
<evidence type="ECO:0000256" key="2">
    <source>
        <dbReference type="ARBA" id="ARBA00010210"/>
    </source>
</evidence>
<feature type="compositionally biased region" description="Basic residues" evidence="10">
    <location>
        <begin position="440"/>
        <end position="451"/>
    </location>
</feature>
<evidence type="ECO:0000256" key="9">
    <source>
        <dbReference type="RuleBase" id="RU361213"/>
    </source>
</evidence>
<dbReference type="InterPro" id="IPR019787">
    <property type="entry name" value="Znf_PHD-finger"/>
</dbReference>
<dbReference type="Gene3D" id="6.10.140.1740">
    <property type="match status" value="1"/>
</dbReference>
<evidence type="ECO:0000256" key="5">
    <source>
        <dbReference type="ARBA" id="ARBA00022833"/>
    </source>
</evidence>
<dbReference type="SMART" id="SM00249">
    <property type="entry name" value="PHD"/>
    <property type="match status" value="1"/>
</dbReference>
<feature type="binding site" evidence="7">
    <location>
        <position position="695"/>
    </location>
    <ligand>
        <name>Zn(2+)</name>
        <dbReference type="ChEBI" id="CHEBI:29105"/>
        <label>1</label>
    </ligand>
</feature>
<feature type="region of interest" description="Disordered" evidence="10">
    <location>
        <begin position="151"/>
        <end position="203"/>
    </location>
</feature>
<dbReference type="OrthoDB" id="5411773at2759"/>
<feature type="compositionally biased region" description="Basic residues" evidence="10">
    <location>
        <begin position="220"/>
        <end position="231"/>
    </location>
</feature>
<dbReference type="InterPro" id="IPR011011">
    <property type="entry name" value="Znf_FYVE_PHD"/>
</dbReference>
<feature type="binding site" evidence="7">
    <location>
        <position position="671"/>
    </location>
    <ligand>
        <name>Zn(2+)</name>
        <dbReference type="ChEBI" id="CHEBI:29105"/>
        <label>1</label>
    </ligand>
</feature>
<dbReference type="InterPro" id="IPR028651">
    <property type="entry name" value="ING_fam"/>
</dbReference>
<keyword evidence="6 9" id="KW-0539">Nucleus</keyword>
<dbReference type="Proteomes" id="UP000009084">
    <property type="component" value="Unassembled WGS sequence"/>
</dbReference>
<feature type="region of interest" description="Disordered" evidence="10">
    <location>
        <begin position="507"/>
        <end position="588"/>
    </location>
</feature>
<evidence type="ECO:0000256" key="6">
    <source>
        <dbReference type="ARBA" id="ARBA00023242"/>
    </source>
</evidence>
<organism evidence="12 13">
    <name type="scientific">Coccidioides posadasii (strain C735)</name>
    <name type="common">Valley fever fungus</name>
    <dbReference type="NCBI Taxonomy" id="222929"/>
    <lineage>
        <taxon>Eukaryota</taxon>
        <taxon>Fungi</taxon>
        <taxon>Dikarya</taxon>
        <taxon>Ascomycota</taxon>
        <taxon>Pezizomycotina</taxon>
        <taxon>Eurotiomycetes</taxon>
        <taxon>Eurotiomycetidae</taxon>
        <taxon>Onygenales</taxon>
        <taxon>Onygenaceae</taxon>
        <taxon>Coccidioides</taxon>
    </lineage>
</organism>
<evidence type="ECO:0000256" key="10">
    <source>
        <dbReference type="SAM" id="MobiDB-lite"/>
    </source>
</evidence>
<feature type="binding site" evidence="7">
    <location>
        <position position="698"/>
    </location>
    <ligand>
        <name>Zn(2+)</name>
        <dbReference type="ChEBI" id="CHEBI:29105"/>
        <label>1</label>
    </ligand>
</feature>
<dbReference type="Gene3D" id="3.30.40.10">
    <property type="entry name" value="Zinc/RING finger domain, C3HC4 (zinc finger)"/>
    <property type="match status" value="1"/>
</dbReference>
<dbReference type="SUPFAM" id="SSF57903">
    <property type="entry name" value="FYVE/PHD zinc finger"/>
    <property type="match status" value="1"/>
</dbReference>
<dbReference type="PROSITE" id="PS01359">
    <property type="entry name" value="ZF_PHD_1"/>
    <property type="match status" value="1"/>
</dbReference>
<evidence type="ECO:0000313" key="13">
    <source>
        <dbReference type="Proteomes" id="UP000009084"/>
    </source>
</evidence>
<dbReference type="InterPro" id="IPR024610">
    <property type="entry name" value="ING_N_histone-binding"/>
</dbReference>
<name>C5P9H7_COCP7</name>
<keyword evidence="5 7" id="KW-0862">Zinc</keyword>
<feature type="binding site" evidence="7">
    <location>
        <position position="713"/>
    </location>
    <ligand>
        <name>Zn(2+)</name>
        <dbReference type="ChEBI" id="CHEBI:29105"/>
        <label>2</label>
    </ligand>
</feature>
<feature type="binding site" evidence="7">
    <location>
        <position position="673"/>
    </location>
    <ligand>
        <name>Zn(2+)</name>
        <dbReference type="ChEBI" id="CHEBI:29105"/>
        <label>1</label>
    </ligand>
</feature>
<evidence type="ECO:0000256" key="8">
    <source>
        <dbReference type="PROSITE-ProRule" id="PRU00146"/>
    </source>
</evidence>
<feature type="region of interest" description="Disordered" evidence="10">
    <location>
        <begin position="438"/>
        <end position="477"/>
    </location>
</feature>
<proteinExistence type="inferred from homology"/>
<accession>C5P9H7</accession>
<dbReference type="PANTHER" id="PTHR10333:SF94">
    <property type="entry name" value="FINGER DOMAIN PROTEIN, PUTATIVE (AFU_ORTHOLOGUE AFUA_3G11940)-RELATED"/>
    <property type="match status" value="1"/>
</dbReference>
<dbReference type="CDD" id="cd15505">
    <property type="entry name" value="PHD_ING"/>
    <property type="match status" value="1"/>
</dbReference>
<feature type="region of interest" description="Disordered" evidence="10">
    <location>
        <begin position="215"/>
        <end position="250"/>
    </location>
</feature>
<evidence type="ECO:0000256" key="3">
    <source>
        <dbReference type="ARBA" id="ARBA00022723"/>
    </source>
</evidence>
<dbReference type="InterPro" id="IPR001965">
    <property type="entry name" value="Znf_PHD"/>
</dbReference>
<comment type="subunit">
    <text evidence="9">Component of an histone acetyltransferase complex. Interacts with H3K4me3 and to a lesser extent with H3K4me2.</text>
</comment>
<comment type="function">
    <text evidence="9">Component of an histone acetyltransferase complex.</text>
</comment>
<dbReference type="GO" id="GO:0006355">
    <property type="term" value="P:regulation of DNA-templated transcription"/>
    <property type="evidence" value="ECO:0007669"/>
    <property type="project" value="TreeGrafter"/>
</dbReference>
<dbReference type="VEuPathDB" id="FungiDB:CPC735_005610"/>
<gene>
    <name evidence="12" type="ORF">CPC735_005610</name>
</gene>
<comment type="similarity">
    <text evidence="2 9">Belongs to the ING family.</text>
</comment>
<dbReference type="GO" id="GO:0008270">
    <property type="term" value="F:zinc ion binding"/>
    <property type="evidence" value="ECO:0007669"/>
    <property type="project" value="UniProtKB-KW"/>
</dbReference>
<feature type="binding site" evidence="7">
    <location>
        <position position="716"/>
    </location>
    <ligand>
        <name>Zn(2+)</name>
        <dbReference type="ChEBI" id="CHEBI:29105"/>
        <label>2</label>
    </ligand>
</feature>
<feature type="compositionally biased region" description="Basic residues" evidence="10">
    <location>
        <begin position="628"/>
        <end position="639"/>
    </location>
</feature>
<feature type="region of interest" description="Disordered" evidence="10">
    <location>
        <begin position="600"/>
        <end position="651"/>
    </location>
</feature>
<dbReference type="PANTHER" id="PTHR10333">
    <property type="entry name" value="INHIBITOR OF GROWTH PROTEIN"/>
    <property type="match status" value="1"/>
</dbReference>
<dbReference type="KEGG" id="cpw:9694017"/>
<evidence type="ECO:0000313" key="12">
    <source>
        <dbReference type="EMBL" id="EER26389.1"/>
    </source>
</evidence>
<dbReference type="InterPro" id="IPR013083">
    <property type="entry name" value="Znf_RING/FYVE/PHD"/>
</dbReference>
<feature type="compositionally biased region" description="Polar residues" evidence="10">
    <location>
        <begin position="538"/>
        <end position="554"/>
    </location>
</feature>
<dbReference type="GO" id="GO:0005634">
    <property type="term" value="C:nucleus"/>
    <property type="evidence" value="ECO:0007669"/>
    <property type="project" value="UniProtKB-SubCell"/>
</dbReference>
<keyword evidence="4 8" id="KW-0863">Zinc-finger</keyword>
<feature type="region of interest" description="Disordered" evidence="10">
    <location>
        <begin position="1"/>
        <end position="20"/>
    </location>
</feature>
<feature type="binding site" evidence="7">
    <location>
        <position position="684"/>
    </location>
    <ligand>
        <name>Zn(2+)</name>
        <dbReference type="ChEBI" id="CHEBI:29105"/>
        <label>2</label>
    </ligand>
</feature>
<feature type="compositionally biased region" description="Low complexity" evidence="10">
    <location>
        <begin position="178"/>
        <end position="189"/>
    </location>
</feature>
<evidence type="ECO:0000256" key="7">
    <source>
        <dbReference type="PIRSR" id="PIRSR628651-51"/>
    </source>
</evidence>
<dbReference type="InterPro" id="IPR019786">
    <property type="entry name" value="Zinc_finger_PHD-type_CS"/>
</dbReference>
<keyword evidence="3 7" id="KW-0479">Metal-binding</keyword>
<dbReference type="SMART" id="SM01408">
    <property type="entry name" value="ING"/>
    <property type="match status" value="1"/>
</dbReference>
<dbReference type="AlphaFoldDB" id="C5P9H7"/>
<keyword evidence="9" id="KW-0156">Chromatin regulator</keyword>
<dbReference type="GO" id="GO:0000123">
    <property type="term" value="C:histone acetyltransferase complex"/>
    <property type="evidence" value="ECO:0007669"/>
    <property type="project" value="TreeGrafter"/>
</dbReference>
<dbReference type="GO" id="GO:0004402">
    <property type="term" value="F:histone acetyltransferase activity"/>
    <property type="evidence" value="ECO:0007669"/>
    <property type="project" value="TreeGrafter"/>
</dbReference>
<comment type="subcellular location">
    <subcellularLocation>
        <location evidence="1 9">Nucleus</location>
    </subcellularLocation>
</comment>
<dbReference type="EMBL" id="ACFW01000030">
    <property type="protein sequence ID" value="EER26389.1"/>
    <property type="molecule type" value="Genomic_DNA"/>
</dbReference>